<dbReference type="AlphaFoldDB" id="A0A8C2HAG3"/>
<organism evidence="6 7">
    <name type="scientific">Cyprinus carpio</name>
    <name type="common">Common carp</name>
    <dbReference type="NCBI Taxonomy" id="7962"/>
    <lineage>
        <taxon>Eukaryota</taxon>
        <taxon>Metazoa</taxon>
        <taxon>Chordata</taxon>
        <taxon>Craniata</taxon>
        <taxon>Vertebrata</taxon>
        <taxon>Euteleostomi</taxon>
        <taxon>Actinopterygii</taxon>
        <taxon>Neopterygii</taxon>
        <taxon>Teleostei</taxon>
        <taxon>Ostariophysi</taxon>
        <taxon>Cypriniformes</taxon>
        <taxon>Cyprinidae</taxon>
        <taxon>Cyprininae</taxon>
        <taxon>Cyprinus</taxon>
    </lineage>
</organism>
<evidence type="ECO:0000313" key="6">
    <source>
        <dbReference type="Ensembl" id="ENSCCRP00020030776.1"/>
    </source>
</evidence>
<dbReference type="GO" id="GO:0022625">
    <property type="term" value="C:cytosolic large ribosomal subunit"/>
    <property type="evidence" value="ECO:0007669"/>
    <property type="project" value="UniProtKB-ARBA"/>
</dbReference>
<evidence type="ECO:0000256" key="3">
    <source>
        <dbReference type="ARBA" id="ARBA00023274"/>
    </source>
</evidence>
<proteinExistence type="inferred from homology"/>
<evidence type="ECO:0000256" key="5">
    <source>
        <dbReference type="ARBA" id="ARBA00035327"/>
    </source>
</evidence>
<dbReference type="FunFam" id="2.30.30.70:FF:000001">
    <property type="entry name" value="60S ribosomal protein L21"/>
    <property type="match status" value="1"/>
</dbReference>
<dbReference type="Gene3D" id="6.10.250.3260">
    <property type="match status" value="1"/>
</dbReference>
<dbReference type="SUPFAM" id="SSF50104">
    <property type="entry name" value="Translation proteins SH3-like domain"/>
    <property type="match status" value="1"/>
</dbReference>
<evidence type="ECO:0000256" key="1">
    <source>
        <dbReference type="ARBA" id="ARBA00008427"/>
    </source>
</evidence>
<dbReference type="GO" id="GO:0006412">
    <property type="term" value="P:translation"/>
    <property type="evidence" value="ECO:0007669"/>
    <property type="project" value="InterPro"/>
</dbReference>
<dbReference type="Pfam" id="PF01157">
    <property type="entry name" value="Ribosomal_L21e"/>
    <property type="match status" value="1"/>
</dbReference>
<gene>
    <name evidence="6" type="primary">LOC109052761</name>
</gene>
<dbReference type="FunFam" id="6.10.250.3260:FF:000001">
    <property type="entry name" value="60S ribosomal protein L21"/>
    <property type="match status" value="1"/>
</dbReference>
<dbReference type="InterPro" id="IPR036948">
    <property type="entry name" value="Ribosomal_eL21_sf"/>
</dbReference>
<accession>A0A8C2HAG3</accession>
<sequence>MTRHHDKHQRQEEGDQVHVCQALPQAWCVHSSHTVLYTHKHTLIKLLRPDMAFHSTTGPIPLSTYMRIYKKGDIVDIKGTGTIQKGMPHKCYHGKTGRVYNVTQHAVGIIVNKQVKGKILAKRINVRIEHVKHSMSRDSFLKRVKENEKKKLEAKKEGTWFELKRQPAAPRPAHFVSTKNNEPQLLEPIPYEFMA</sequence>
<dbReference type="InterPro" id="IPR018259">
    <property type="entry name" value="Ribosomal_eL21_CS"/>
</dbReference>
<name>A0A8C2HAG3_CYPCA</name>
<keyword evidence="2" id="KW-0689">Ribosomal protein</keyword>
<evidence type="ECO:0000256" key="4">
    <source>
        <dbReference type="ARBA" id="ARBA00035219"/>
    </source>
</evidence>
<evidence type="ECO:0000256" key="2">
    <source>
        <dbReference type="ARBA" id="ARBA00022980"/>
    </source>
</evidence>
<dbReference type="InterPro" id="IPR001147">
    <property type="entry name" value="Ribosomal_eL21"/>
</dbReference>
<evidence type="ECO:0000313" key="7">
    <source>
        <dbReference type="Proteomes" id="UP000694701"/>
    </source>
</evidence>
<dbReference type="Gene3D" id="2.30.30.70">
    <property type="entry name" value="Ribosomal protein L21"/>
    <property type="match status" value="1"/>
</dbReference>
<dbReference type="GO" id="GO:0003735">
    <property type="term" value="F:structural constituent of ribosome"/>
    <property type="evidence" value="ECO:0007669"/>
    <property type="project" value="InterPro"/>
</dbReference>
<dbReference type="InterPro" id="IPR008991">
    <property type="entry name" value="Translation_prot_SH3-like_sf"/>
</dbReference>
<comment type="similarity">
    <text evidence="1">Belongs to the eukaryotic ribosomal protein eL21 family.</text>
</comment>
<dbReference type="Proteomes" id="UP000694701">
    <property type="component" value="Unplaced"/>
</dbReference>
<dbReference type="PANTHER" id="PTHR20981">
    <property type="entry name" value="60S RIBOSOMAL PROTEIN L21"/>
    <property type="match status" value="1"/>
</dbReference>
<dbReference type="PROSITE" id="PS01171">
    <property type="entry name" value="RIBOSOMAL_L21E"/>
    <property type="match status" value="1"/>
</dbReference>
<protein>
    <recommendedName>
        <fullName evidence="4">Large ribosomal subunit protein eL21</fullName>
    </recommendedName>
    <alternativeName>
        <fullName evidence="5">60S ribosomal protein L21</fullName>
    </alternativeName>
</protein>
<dbReference type="Ensembl" id="ENSCCRT00020033671.1">
    <property type="protein sequence ID" value="ENSCCRP00020030776.1"/>
    <property type="gene ID" value="ENSCCRG00020013934.1"/>
</dbReference>
<keyword evidence="3" id="KW-0687">Ribonucleoprotein</keyword>
<reference evidence="6" key="1">
    <citation type="submission" date="2025-08" db="UniProtKB">
        <authorList>
            <consortium name="Ensembl"/>
        </authorList>
    </citation>
    <scope>IDENTIFICATION</scope>
</reference>